<accession>A0A9P6VQ32</accession>
<organism evidence="5 6">
    <name type="scientific">Hyphodiscus hymeniophilus</name>
    <dbReference type="NCBI Taxonomy" id="353542"/>
    <lineage>
        <taxon>Eukaryota</taxon>
        <taxon>Fungi</taxon>
        <taxon>Dikarya</taxon>
        <taxon>Ascomycota</taxon>
        <taxon>Pezizomycotina</taxon>
        <taxon>Leotiomycetes</taxon>
        <taxon>Helotiales</taxon>
        <taxon>Hyphodiscaceae</taxon>
        <taxon>Hyphodiscus</taxon>
    </lineage>
</organism>
<dbReference type="PANTHER" id="PTHR33630:SF13">
    <property type="entry name" value="ACETYLXYLAN ESTERASE"/>
    <property type="match status" value="1"/>
</dbReference>
<reference evidence="5" key="1">
    <citation type="submission" date="2019-07" db="EMBL/GenBank/DDBJ databases">
        <title>Hyphodiscus hymeniophilus genome sequencing and assembly.</title>
        <authorList>
            <person name="Kramer G."/>
            <person name="Nodwell J."/>
        </authorList>
    </citation>
    <scope>NUCLEOTIDE SEQUENCE</scope>
    <source>
        <strain evidence="5">ATCC 34498</strain>
    </source>
</reference>
<evidence type="ECO:0000256" key="3">
    <source>
        <dbReference type="SAM" id="MobiDB-lite"/>
    </source>
</evidence>
<feature type="signal peptide" evidence="4">
    <location>
        <begin position="1"/>
        <end position="19"/>
    </location>
</feature>
<dbReference type="Pfam" id="PF01083">
    <property type="entry name" value="Cutinase"/>
    <property type="match status" value="1"/>
</dbReference>
<evidence type="ECO:0000256" key="2">
    <source>
        <dbReference type="ARBA" id="ARBA00023157"/>
    </source>
</evidence>
<evidence type="ECO:0000313" key="5">
    <source>
        <dbReference type="EMBL" id="KAG0652496.1"/>
    </source>
</evidence>
<dbReference type="EMBL" id="VNKQ01000002">
    <property type="protein sequence ID" value="KAG0652496.1"/>
    <property type="molecule type" value="Genomic_DNA"/>
</dbReference>
<feature type="region of interest" description="Disordered" evidence="3">
    <location>
        <begin position="279"/>
        <end position="302"/>
    </location>
</feature>
<evidence type="ECO:0000256" key="4">
    <source>
        <dbReference type="SAM" id="SignalP"/>
    </source>
</evidence>
<dbReference type="InterPro" id="IPR000675">
    <property type="entry name" value="Cutinase/axe"/>
</dbReference>
<dbReference type="SMART" id="SM01110">
    <property type="entry name" value="Cutinase"/>
    <property type="match status" value="1"/>
</dbReference>
<evidence type="ECO:0000256" key="1">
    <source>
        <dbReference type="ARBA" id="ARBA00022801"/>
    </source>
</evidence>
<feature type="region of interest" description="Disordered" evidence="3">
    <location>
        <begin position="317"/>
        <end position="336"/>
    </location>
</feature>
<comment type="caution">
    <text evidence="5">The sequence shown here is derived from an EMBL/GenBank/DDBJ whole genome shotgun (WGS) entry which is preliminary data.</text>
</comment>
<dbReference type="AlphaFoldDB" id="A0A9P6VQ32"/>
<dbReference type="InterPro" id="IPR029058">
    <property type="entry name" value="AB_hydrolase_fold"/>
</dbReference>
<feature type="region of interest" description="Disordered" evidence="3">
    <location>
        <begin position="243"/>
        <end position="267"/>
    </location>
</feature>
<dbReference type="Gene3D" id="3.40.50.1820">
    <property type="entry name" value="alpha/beta hydrolase"/>
    <property type="match status" value="1"/>
</dbReference>
<feature type="chain" id="PRO_5040308030" evidence="4">
    <location>
        <begin position="20"/>
        <end position="423"/>
    </location>
</feature>
<dbReference type="OrthoDB" id="2586582at2759"/>
<protein>
    <submittedName>
        <fullName evidence="5">Acetylxylan esterase 2</fullName>
    </submittedName>
</protein>
<gene>
    <name evidence="5" type="ORF">D0Z07_0659</name>
</gene>
<dbReference type="GO" id="GO:0052689">
    <property type="term" value="F:carboxylic ester hydrolase activity"/>
    <property type="evidence" value="ECO:0007669"/>
    <property type="project" value="UniProtKB-ARBA"/>
</dbReference>
<dbReference type="PANTHER" id="PTHR33630">
    <property type="entry name" value="CUTINASE RV1984C-RELATED-RELATED"/>
    <property type="match status" value="1"/>
</dbReference>
<name>A0A9P6VQ32_9HELO</name>
<dbReference type="SUPFAM" id="SSF53474">
    <property type="entry name" value="alpha/beta-Hydrolases"/>
    <property type="match status" value="1"/>
</dbReference>
<keyword evidence="6" id="KW-1185">Reference proteome</keyword>
<keyword evidence="1" id="KW-0378">Hydrolase</keyword>
<dbReference type="Proteomes" id="UP000785200">
    <property type="component" value="Unassembled WGS sequence"/>
</dbReference>
<keyword evidence="2" id="KW-1015">Disulfide bond</keyword>
<keyword evidence="4" id="KW-0732">Signal</keyword>
<sequence>MFFSTATILLPVFLPVSFAAVTSVAKRQNSCSDVHLFLARGNGEAYPGRVGDIANTVCDGLPSCDAENIQFVSTESYCDQASDGVSDGISQITSYASRCPDSKLVLAGYSLGAQIVGDILGGGGGSYYNCVERTTPGMSRASSPGKNIAAVLLFGDPEHVAGASYNVGTGSGDNGQYPRSGANLASLDQYSNIMQNYCYDTDPICALGDDGESHTTYMTVYGEQAGQYVQKLLGFGGSSSSSSSAAPSSTSSSTASSTSSNTAATGDSSTFSIPSFSSSTGSSDSSAAASTSSSGSAAASSSGAASSTSVTAAASSTVQTSTTATSPRPSTVSPVPFSFSNTATVATTSTFSLTAVPTLSSMSAVSSAVSANSTSVFTPPSNGTVSTASSAVATTLSQAGAYSNSAQLTLNLVTLVVIKVLVF</sequence>
<proteinExistence type="predicted"/>
<evidence type="ECO:0000313" key="6">
    <source>
        <dbReference type="Proteomes" id="UP000785200"/>
    </source>
</evidence>